<name>A0A223N0R6_9VIBR</name>
<keyword evidence="3" id="KW-0804">Transcription</keyword>
<evidence type="ECO:0000256" key="2">
    <source>
        <dbReference type="ARBA" id="ARBA00023125"/>
    </source>
</evidence>
<feature type="DNA-binding region" description="H-T-H motif" evidence="4">
    <location>
        <begin position="28"/>
        <end position="47"/>
    </location>
</feature>
<dbReference type="FunFam" id="1.10.10.60:FF:000141">
    <property type="entry name" value="TetR family transcriptional regulator"/>
    <property type="match status" value="1"/>
</dbReference>
<keyword evidence="7" id="KW-1185">Reference proteome</keyword>
<evidence type="ECO:0000256" key="1">
    <source>
        <dbReference type="ARBA" id="ARBA00023015"/>
    </source>
</evidence>
<reference evidence="6 7" key="1">
    <citation type="submission" date="2017-08" db="EMBL/GenBank/DDBJ databases">
        <title>The Vibrio qinghaiensis sp.-Q67 is a luminous bacteria isolated firstly from Qinghai lake, Qinghai province, China, which has been proved to be very sensitive to detect environmental and food pollutants. Therefore, complete genome analysis of V. qinghaiensis sp.-Q67 highlights the potential application of this strain on detection of hazards in the contaminated environments.</title>
        <authorList>
            <person name="Gong L."/>
        </authorList>
    </citation>
    <scope>NUCLEOTIDE SEQUENCE [LARGE SCALE GENOMIC DNA]</scope>
    <source>
        <strain evidence="6 7">Q67</strain>
    </source>
</reference>
<evidence type="ECO:0000259" key="5">
    <source>
        <dbReference type="PROSITE" id="PS50977"/>
    </source>
</evidence>
<dbReference type="PANTHER" id="PTHR30055">
    <property type="entry name" value="HTH-TYPE TRANSCRIPTIONAL REGULATOR RUTR"/>
    <property type="match status" value="1"/>
</dbReference>
<dbReference type="Proteomes" id="UP000215148">
    <property type="component" value="Chromosome 1"/>
</dbReference>
<proteinExistence type="predicted"/>
<evidence type="ECO:0000313" key="7">
    <source>
        <dbReference type="Proteomes" id="UP000215148"/>
    </source>
</evidence>
<dbReference type="RefSeq" id="WP_094500727.1">
    <property type="nucleotide sequence ID" value="NZ_CAWNHI010000001.1"/>
</dbReference>
<dbReference type="PRINTS" id="PR00455">
    <property type="entry name" value="HTHTETR"/>
</dbReference>
<dbReference type="SUPFAM" id="SSF48498">
    <property type="entry name" value="Tetracyclin repressor-like, C-terminal domain"/>
    <property type="match status" value="1"/>
</dbReference>
<dbReference type="Pfam" id="PF00440">
    <property type="entry name" value="TetR_N"/>
    <property type="match status" value="1"/>
</dbReference>
<keyword evidence="2 4" id="KW-0238">DNA-binding</keyword>
<feature type="domain" description="HTH tetR-type" evidence="5">
    <location>
        <begin position="5"/>
        <end position="65"/>
    </location>
</feature>
<evidence type="ECO:0000256" key="3">
    <source>
        <dbReference type="ARBA" id="ARBA00023163"/>
    </source>
</evidence>
<dbReference type="InterPro" id="IPR036271">
    <property type="entry name" value="Tet_transcr_reg_TetR-rel_C_sf"/>
</dbReference>
<sequence length="198" mass="22660">MKLSEQKHLALIEAAQKEFIEHGFHLANMDRVCEQASVSKRTLYKHFTNKEMLLSVAVKSLVEVSPPVLNFTYCPEKTISEQLSYYLNQRVALIYQQISLATVRMIVAEFIQKPHLTTQYLSLVEGPDTALKNWLEVAMDEGQIVTADSGNLVKVIMNLFNGYFLWPQLIANIEQPDDETQEQLINEIIKIFTCSYST</sequence>
<dbReference type="InterPro" id="IPR001647">
    <property type="entry name" value="HTH_TetR"/>
</dbReference>
<dbReference type="EMBL" id="CP022741">
    <property type="protein sequence ID" value="ASU23425.1"/>
    <property type="molecule type" value="Genomic_DNA"/>
</dbReference>
<dbReference type="GO" id="GO:0003700">
    <property type="term" value="F:DNA-binding transcription factor activity"/>
    <property type="evidence" value="ECO:0007669"/>
    <property type="project" value="TreeGrafter"/>
</dbReference>
<dbReference type="InterPro" id="IPR039536">
    <property type="entry name" value="TetR_C_Proteobacteria"/>
</dbReference>
<evidence type="ECO:0000256" key="4">
    <source>
        <dbReference type="PROSITE-ProRule" id="PRU00335"/>
    </source>
</evidence>
<dbReference type="PROSITE" id="PS50977">
    <property type="entry name" value="HTH_TETR_2"/>
    <property type="match status" value="1"/>
</dbReference>
<keyword evidence="1" id="KW-0805">Transcription regulation</keyword>
<evidence type="ECO:0000313" key="6">
    <source>
        <dbReference type="EMBL" id="ASU23425.1"/>
    </source>
</evidence>
<dbReference type="Pfam" id="PF14246">
    <property type="entry name" value="TetR_C_7"/>
    <property type="match status" value="1"/>
</dbReference>
<dbReference type="Gene3D" id="1.10.357.10">
    <property type="entry name" value="Tetracycline Repressor, domain 2"/>
    <property type="match status" value="1"/>
</dbReference>
<gene>
    <name evidence="6" type="ORF">CCZ37_12840</name>
</gene>
<dbReference type="PANTHER" id="PTHR30055:SF224">
    <property type="entry name" value="TRANSCRIPTIONAL REGULATOR TETR FAMILY"/>
    <property type="match status" value="1"/>
</dbReference>
<dbReference type="KEGG" id="vqi:CCZ37_12840"/>
<protein>
    <submittedName>
        <fullName evidence="6">TetR family transcriptional regulator</fullName>
    </submittedName>
</protein>
<dbReference type="SUPFAM" id="SSF46689">
    <property type="entry name" value="Homeodomain-like"/>
    <property type="match status" value="1"/>
</dbReference>
<dbReference type="GO" id="GO:0000976">
    <property type="term" value="F:transcription cis-regulatory region binding"/>
    <property type="evidence" value="ECO:0007669"/>
    <property type="project" value="TreeGrafter"/>
</dbReference>
<accession>A0A223N0R6</accession>
<dbReference type="AlphaFoldDB" id="A0A223N0R6"/>
<dbReference type="Gene3D" id="1.10.10.60">
    <property type="entry name" value="Homeodomain-like"/>
    <property type="match status" value="1"/>
</dbReference>
<dbReference type="InterPro" id="IPR009057">
    <property type="entry name" value="Homeodomain-like_sf"/>
</dbReference>
<organism evidence="6 7">
    <name type="scientific">Vibrio qinghaiensis</name>
    <dbReference type="NCBI Taxonomy" id="2025808"/>
    <lineage>
        <taxon>Bacteria</taxon>
        <taxon>Pseudomonadati</taxon>
        <taxon>Pseudomonadota</taxon>
        <taxon>Gammaproteobacteria</taxon>
        <taxon>Vibrionales</taxon>
        <taxon>Vibrionaceae</taxon>
        <taxon>Vibrio</taxon>
    </lineage>
</organism>
<dbReference type="InterPro" id="IPR050109">
    <property type="entry name" value="HTH-type_TetR-like_transc_reg"/>
</dbReference>